<evidence type="ECO:0000256" key="1">
    <source>
        <dbReference type="SAM" id="MobiDB-lite"/>
    </source>
</evidence>
<evidence type="ECO:0000313" key="4">
    <source>
        <dbReference type="Proteomes" id="UP000033411"/>
    </source>
</evidence>
<keyword evidence="2" id="KW-1133">Transmembrane helix</keyword>
<feature type="region of interest" description="Disordered" evidence="1">
    <location>
        <begin position="64"/>
        <end position="83"/>
    </location>
</feature>
<gene>
    <name evidence="3" type="ORF">WH87_16480</name>
</gene>
<evidence type="ECO:0000313" key="3">
    <source>
        <dbReference type="EMBL" id="KKC35635.1"/>
    </source>
</evidence>
<keyword evidence="4" id="KW-1185">Reference proteome</keyword>
<feature type="transmembrane region" description="Helical" evidence="2">
    <location>
        <begin position="31"/>
        <end position="55"/>
    </location>
</feature>
<dbReference type="EMBL" id="LANJ01000045">
    <property type="protein sequence ID" value="KKC35635.1"/>
    <property type="molecule type" value="Genomic_DNA"/>
</dbReference>
<keyword evidence="2" id="KW-0812">Transmembrane</keyword>
<comment type="caution">
    <text evidence="3">The sequence shown here is derived from an EMBL/GenBank/DDBJ whole genome shotgun (WGS) entry which is preliminary data.</text>
</comment>
<name>A0A0F5Q442_9HYPH</name>
<dbReference type="STRING" id="1293439.WH87_16480"/>
<evidence type="ECO:0000256" key="2">
    <source>
        <dbReference type="SAM" id="Phobius"/>
    </source>
</evidence>
<feature type="compositionally biased region" description="Basic and acidic residues" evidence="1">
    <location>
        <begin position="64"/>
        <end position="80"/>
    </location>
</feature>
<dbReference type="AlphaFoldDB" id="A0A0F5Q442"/>
<reference evidence="3 4" key="1">
    <citation type="submission" date="2015-03" db="EMBL/GenBank/DDBJ databases">
        <authorList>
            <person name="Lepp D."/>
            <person name="Hassan Y.I."/>
            <person name="Li X.-Z."/>
            <person name="Zhou T."/>
        </authorList>
    </citation>
    <scope>NUCLEOTIDE SEQUENCE [LARGE SCALE GENOMIC DNA]</scope>
    <source>
        <strain evidence="3 4">E84</strain>
    </source>
</reference>
<sequence>MAELHDGNLDAFAATIEIEQAAETTGTAWTALAWALVVVLAEIALLTALGLMLAVRSRVVSSESGRDRGKAKSGSHESHNRRGGNRLHGVVLCMGAVVRLGLNLQRATYCGPCGRMKTWSGW</sequence>
<dbReference type="PATRIC" id="fig|1293439.3.peg.3364"/>
<organism evidence="3 4">
    <name type="scientific">Devosia epidermidihirudinis</name>
    <dbReference type="NCBI Taxonomy" id="1293439"/>
    <lineage>
        <taxon>Bacteria</taxon>
        <taxon>Pseudomonadati</taxon>
        <taxon>Pseudomonadota</taxon>
        <taxon>Alphaproteobacteria</taxon>
        <taxon>Hyphomicrobiales</taxon>
        <taxon>Devosiaceae</taxon>
        <taxon>Devosia</taxon>
    </lineage>
</organism>
<proteinExistence type="predicted"/>
<dbReference type="Proteomes" id="UP000033411">
    <property type="component" value="Unassembled WGS sequence"/>
</dbReference>
<accession>A0A0F5Q442</accession>
<protein>
    <submittedName>
        <fullName evidence="3">Uncharacterized protein</fullName>
    </submittedName>
</protein>
<keyword evidence="2" id="KW-0472">Membrane</keyword>